<comment type="subcellular location">
    <subcellularLocation>
        <location evidence="1">Mitochondrion</location>
    </subcellularLocation>
</comment>
<comment type="caution">
    <text evidence="8">The sequence shown here is derived from an EMBL/GenBank/DDBJ whole genome shotgun (WGS) entry which is preliminary data.</text>
</comment>
<gene>
    <name evidence="8" type="ORF">O3M35_000689</name>
</gene>
<evidence type="ECO:0000256" key="1">
    <source>
        <dbReference type="ARBA" id="ARBA00004173"/>
    </source>
</evidence>
<dbReference type="PANTHER" id="PTHR12810">
    <property type="entry name" value="MITOCHONDRIAL 28S RIBOSOMAL PROTEIN S29"/>
    <property type="match status" value="1"/>
</dbReference>
<dbReference type="GO" id="GO:0003735">
    <property type="term" value="F:structural constituent of ribosome"/>
    <property type="evidence" value="ECO:0007669"/>
    <property type="project" value="TreeGrafter"/>
</dbReference>
<sequence>MKMSLLKLLGKSLIRTESCRGFSANALPATSFATAKRTSENNPSLHTEEQIGLMYTVPSSDADVLFKLGGLPKSFQANIKTFGETCLMIRPSSIEILKYLKKTDYSRPAIRYVIYGKQGCGKSLTLAHILHYAFINNFIILHVPWVWNWFRNERTEVVYSATHSGCVDLPIVSSQWLKHFLLQNNKILSELDLPIKKSYVWNQRENTPAGSHLTELITHGINRVKYAADCVLAIISELKEFSSEKKCKTFVAIDGYNALFGSKTNLRTEDRTPVTPQMVTLTNAFLNITKQDWTNGVVIVTVDHTSANFQALHSHLPIYLLGKTGFEHIDPFIPVEVKEYSDIELNSILDYYEDRRWLQRTSGRHELSFLTNNNPYQLMNVCGAY</sequence>
<evidence type="ECO:0000256" key="3">
    <source>
        <dbReference type="ARBA" id="ARBA00022946"/>
    </source>
</evidence>
<organism evidence="8 9">
    <name type="scientific">Rhynocoris fuscipes</name>
    <dbReference type="NCBI Taxonomy" id="488301"/>
    <lineage>
        <taxon>Eukaryota</taxon>
        <taxon>Metazoa</taxon>
        <taxon>Ecdysozoa</taxon>
        <taxon>Arthropoda</taxon>
        <taxon>Hexapoda</taxon>
        <taxon>Insecta</taxon>
        <taxon>Pterygota</taxon>
        <taxon>Neoptera</taxon>
        <taxon>Paraneoptera</taxon>
        <taxon>Hemiptera</taxon>
        <taxon>Heteroptera</taxon>
        <taxon>Panheteroptera</taxon>
        <taxon>Cimicomorpha</taxon>
        <taxon>Reduviidae</taxon>
        <taxon>Harpactorinae</taxon>
        <taxon>Harpactorini</taxon>
        <taxon>Rhynocoris</taxon>
    </lineage>
</organism>
<dbReference type="InterPro" id="IPR019368">
    <property type="entry name" value="Ribosomal_mS29"/>
</dbReference>
<keyword evidence="9" id="KW-1185">Reference proteome</keyword>
<proteinExistence type="inferred from homology"/>
<dbReference type="PANTHER" id="PTHR12810:SF0">
    <property type="entry name" value="SMALL RIBOSOMAL SUBUNIT PROTEIN MS29"/>
    <property type="match status" value="1"/>
</dbReference>
<dbReference type="GO" id="GO:0005763">
    <property type="term" value="C:mitochondrial small ribosomal subunit"/>
    <property type="evidence" value="ECO:0007669"/>
    <property type="project" value="TreeGrafter"/>
</dbReference>
<keyword evidence="5" id="KW-0496">Mitochondrion</keyword>
<keyword evidence="6" id="KW-0687">Ribonucleoprotein</keyword>
<dbReference type="PRINTS" id="PR01716">
    <property type="entry name" value="DEATHASSOCP3"/>
</dbReference>
<dbReference type="EMBL" id="JAPXFL010000001">
    <property type="protein sequence ID" value="KAK9512220.1"/>
    <property type="molecule type" value="Genomic_DNA"/>
</dbReference>
<dbReference type="GO" id="GO:0006915">
    <property type="term" value="P:apoptotic process"/>
    <property type="evidence" value="ECO:0007669"/>
    <property type="project" value="InterPro"/>
</dbReference>
<keyword evidence="3" id="KW-0809">Transit peptide</keyword>
<comment type="similarity">
    <text evidence="2">Belongs to the mitochondrion-specific ribosomal protein mS29 family.</text>
</comment>
<keyword evidence="4" id="KW-0689">Ribosomal protein</keyword>
<dbReference type="Proteomes" id="UP001461498">
    <property type="component" value="Unassembled WGS sequence"/>
</dbReference>
<dbReference type="Pfam" id="PF10236">
    <property type="entry name" value="DAP3"/>
    <property type="match status" value="1"/>
</dbReference>
<evidence type="ECO:0000313" key="8">
    <source>
        <dbReference type="EMBL" id="KAK9512220.1"/>
    </source>
</evidence>
<evidence type="ECO:0000256" key="5">
    <source>
        <dbReference type="ARBA" id="ARBA00023128"/>
    </source>
</evidence>
<evidence type="ECO:0000313" key="9">
    <source>
        <dbReference type="Proteomes" id="UP001461498"/>
    </source>
</evidence>
<dbReference type="InterPro" id="IPR008092">
    <property type="entry name" value="Ribosomal_mS29_met"/>
</dbReference>
<evidence type="ECO:0000256" key="2">
    <source>
        <dbReference type="ARBA" id="ARBA00009863"/>
    </source>
</evidence>
<name>A0AAW1DT77_9HEMI</name>
<protein>
    <recommendedName>
        <fullName evidence="7">Small ribosomal subunit protein mS29</fullName>
    </recommendedName>
</protein>
<evidence type="ECO:0000256" key="6">
    <source>
        <dbReference type="ARBA" id="ARBA00023274"/>
    </source>
</evidence>
<evidence type="ECO:0000256" key="4">
    <source>
        <dbReference type="ARBA" id="ARBA00022980"/>
    </source>
</evidence>
<reference evidence="8 9" key="1">
    <citation type="submission" date="2022-12" db="EMBL/GenBank/DDBJ databases">
        <title>Chromosome-level genome assembly of true bugs.</title>
        <authorList>
            <person name="Ma L."/>
            <person name="Li H."/>
        </authorList>
    </citation>
    <scope>NUCLEOTIDE SEQUENCE [LARGE SCALE GENOMIC DNA]</scope>
    <source>
        <strain evidence="8">Lab_2022b</strain>
    </source>
</reference>
<dbReference type="AlphaFoldDB" id="A0AAW1DT77"/>
<accession>A0AAW1DT77</accession>
<evidence type="ECO:0000256" key="7">
    <source>
        <dbReference type="ARBA" id="ARBA00035140"/>
    </source>
</evidence>